<evidence type="ECO:0000313" key="13">
    <source>
        <dbReference type="EMBL" id="BAQ57169.1"/>
    </source>
</evidence>
<evidence type="ECO:0000256" key="1">
    <source>
        <dbReference type="ARBA" id="ARBA00001974"/>
    </source>
</evidence>
<evidence type="ECO:0000256" key="2">
    <source>
        <dbReference type="ARBA" id="ARBA00007330"/>
    </source>
</evidence>
<evidence type="ECO:0000256" key="10">
    <source>
        <dbReference type="ARBA" id="ARBA00049503"/>
    </source>
</evidence>
<dbReference type="Proteomes" id="UP000035709">
    <property type="component" value="Chromosome"/>
</dbReference>
<dbReference type="InterPro" id="IPR031656">
    <property type="entry name" value="DAO_C"/>
</dbReference>
<evidence type="ECO:0000259" key="12">
    <source>
        <dbReference type="Pfam" id="PF16901"/>
    </source>
</evidence>
<dbReference type="AlphaFoldDB" id="A0A0D6A3C3"/>
<dbReference type="EMBL" id="AP014808">
    <property type="protein sequence ID" value="BAQ57169.1"/>
    <property type="molecule type" value="Genomic_DNA"/>
</dbReference>
<dbReference type="SUPFAM" id="SSF54373">
    <property type="entry name" value="FAD-linked reductases, C-terminal domain"/>
    <property type="match status" value="1"/>
</dbReference>
<dbReference type="GO" id="GO:0004369">
    <property type="term" value="F:glycerol-3-phosphate oxidase activity"/>
    <property type="evidence" value="ECO:0007669"/>
    <property type="project" value="UniProtKB-EC"/>
</dbReference>
<protein>
    <recommendedName>
        <fullName evidence="4">Alpha-glycerophosphate oxidase</fullName>
        <ecNumber evidence="3">1.1.3.21</ecNumber>
    </recommendedName>
    <alternativeName>
        <fullName evidence="9">Glycerol-3-phosphate oxidase</fullName>
    </alternativeName>
</protein>
<accession>A0A0D6A3C3</accession>
<comment type="cofactor">
    <cofactor evidence="1">
        <name>FAD</name>
        <dbReference type="ChEBI" id="CHEBI:57692"/>
    </cofactor>
</comment>
<dbReference type="GO" id="GO:0004368">
    <property type="term" value="F:glycerol-3-phosphate dehydrogenase (quinone) activity"/>
    <property type="evidence" value="ECO:0007669"/>
    <property type="project" value="InterPro"/>
</dbReference>
<keyword evidence="5" id="KW-0285">Flavoprotein</keyword>
<dbReference type="KEGG" id="lae:LBAT_0780"/>
<evidence type="ECO:0000256" key="7">
    <source>
        <dbReference type="ARBA" id="ARBA00022827"/>
    </source>
</evidence>
<dbReference type="GO" id="GO:0046168">
    <property type="term" value="P:glycerol-3-phosphate catabolic process"/>
    <property type="evidence" value="ECO:0007669"/>
    <property type="project" value="TreeGrafter"/>
</dbReference>
<dbReference type="Pfam" id="PF01266">
    <property type="entry name" value="DAO"/>
    <property type="match status" value="1"/>
</dbReference>
<dbReference type="PATRIC" id="fig|1600.4.peg.800"/>
<evidence type="ECO:0000256" key="8">
    <source>
        <dbReference type="ARBA" id="ARBA00023002"/>
    </source>
</evidence>
<dbReference type="Gene3D" id="3.30.9.10">
    <property type="entry name" value="D-Amino Acid Oxidase, subunit A, domain 2"/>
    <property type="match status" value="1"/>
</dbReference>
<dbReference type="InterPro" id="IPR006076">
    <property type="entry name" value="FAD-dep_OxRdtase"/>
</dbReference>
<keyword evidence="7" id="KW-0274">FAD</keyword>
<dbReference type="SUPFAM" id="SSF51905">
    <property type="entry name" value="FAD/NAD(P)-binding domain"/>
    <property type="match status" value="1"/>
</dbReference>
<dbReference type="GO" id="GO:0006071">
    <property type="term" value="P:glycerol metabolic process"/>
    <property type="evidence" value="ECO:0007669"/>
    <property type="project" value="UniProtKB-KW"/>
</dbReference>
<keyword evidence="8" id="KW-0560">Oxidoreductase</keyword>
<feature type="domain" description="Alpha-glycerophosphate oxidase C-terminal" evidence="12">
    <location>
        <begin position="464"/>
        <end position="586"/>
    </location>
</feature>
<dbReference type="OrthoDB" id="9766796at2"/>
<feature type="domain" description="FAD dependent oxidoreductase" evidence="11">
    <location>
        <begin position="21"/>
        <end position="352"/>
    </location>
</feature>
<evidence type="ECO:0000313" key="14">
    <source>
        <dbReference type="Proteomes" id="UP000035709"/>
    </source>
</evidence>
<comment type="catalytic activity">
    <reaction evidence="10">
        <text>sn-glycerol 3-phosphate + O2 = dihydroxyacetone phosphate + H2O2</text>
        <dbReference type="Rhea" id="RHEA:18369"/>
        <dbReference type="ChEBI" id="CHEBI:15379"/>
        <dbReference type="ChEBI" id="CHEBI:16240"/>
        <dbReference type="ChEBI" id="CHEBI:57597"/>
        <dbReference type="ChEBI" id="CHEBI:57642"/>
        <dbReference type="EC" id="1.1.3.21"/>
    </reaction>
</comment>
<dbReference type="InterPro" id="IPR036188">
    <property type="entry name" value="FAD/NAD-bd_sf"/>
</dbReference>
<name>A0A0D6A3C3_9LACO</name>
<organism evidence="13 14">
    <name type="scientific">Lactobacillus acetotolerans</name>
    <dbReference type="NCBI Taxonomy" id="1600"/>
    <lineage>
        <taxon>Bacteria</taxon>
        <taxon>Bacillati</taxon>
        <taxon>Bacillota</taxon>
        <taxon>Bacilli</taxon>
        <taxon>Lactobacillales</taxon>
        <taxon>Lactobacillaceae</taxon>
        <taxon>Lactobacillus</taxon>
    </lineage>
</organism>
<reference evidence="13 14" key="1">
    <citation type="submission" date="2015-03" db="EMBL/GenBank/DDBJ databases">
        <title>Complete genome sequence of Lactobacillus acetotolerans NBRC 13120.</title>
        <authorList>
            <person name="Toh H."/>
            <person name="Morita H."/>
            <person name="Fujita N."/>
        </authorList>
    </citation>
    <scope>NUCLEOTIDE SEQUENCE [LARGE SCALE GENOMIC DNA]</scope>
    <source>
        <strain evidence="13 14">NBRC 13120</strain>
    </source>
</reference>
<keyword evidence="6" id="KW-0319">Glycerol metabolism</keyword>
<dbReference type="InterPro" id="IPR000447">
    <property type="entry name" value="G3P_DH_FAD-dep"/>
</dbReference>
<evidence type="ECO:0000256" key="6">
    <source>
        <dbReference type="ARBA" id="ARBA00022798"/>
    </source>
</evidence>
<evidence type="ECO:0000259" key="11">
    <source>
        <dbReference type="Pfam" id="PF01266"/>
    </source>
</evidence>
<dbReference type="InterPro" id="IPR038299">
    <property type="entry name" value="DAO_C_sf"/>
</dbReference>
<gene>
    <name evidence="13" type="ORF">LBAT_0780</name>
</gene>
<dbReference type="Gene3D" id="3.50.50.60">
    <property type="entry name" value="FAD/NAD(P)-binding domain"/>
    <property type="match status" value="2"/>
</dbReference>
<dbReference type="EC" id="1.1.3.21" evidence="3"/>
<evidence type="ECO:0000256" key="5">
    <source>
        <dbReference type="ARBA" id="ARBA00022630"/>
    </source>
</evidence>
<keyword evidence="14" id="KW-1185">Reference proteome</keyword>
<dbReference type="Pfam" id="PF16901">
    <property type="entry name" value="DAO_C"/>
    <property type="match status" value="1"/>
</dbReference>
<dbReference type="STRING" id="1600.LBAT_0780"/>
<comment type="similarity">
    <text evidence="2">Belongs to the FAD-dependent glycerol-3-phosphate dehydrogenase family.</text>
</comment>
<dbReference type="PANTHER" id="PTHR11985:SF35">
    <property type="entry name" value="ANAEROBIC GLYCEROL-3-PHOSPHATE DEHYDROGENASE SUBUNIT A"/>
    <property type="match status" value="1"/>
</dbReference>
<sequence>MNFSVKNRSEIIDKLKNTKLDVLAIGGGITGAGVAIQASGDGLKTGLIEMQDFAGGTSSRSTKLVHGGIRYLKTFDVGVVSDTVKERAVVQGIAPHIPRPAKMILPIYDEPGSTFDMFSVKIAMKLYDKLANVTGKYASKVISRDEALKLEPSLNPDKLMGAGIYLDFRNNDSRLVIENIKQAYTNGALPVSRVKALDITHDANGKANGVLAQDLVTGDKFNIKSKIVIDTAGPWSDRVRKLDKDDTSKGQIRPTKGVHLVISDAKLKLPATTYFDTGDQDGRMVFVIPSAGKVYFGTTDTDYKGDYKNPTVTKQDVDYLLNVINHRYPNAHITLDDIEASWAGLRPLLSSNGGSDYNGGNKFRISNTDFKKLVDVVKAYEAGKKSKQDVEAVLQGIQKVNSELKPSASSVSRGSSLKEDKDGLLILAGGKITDYRKMAAGAMDKIKEILEHDFGMKVELKDSKKMQVSGGHFDPTKVDETIDKYAQYGIKRGIDKDTAYRMANRYGSNSPAIFDNKDNLKAAPGLNLGETLSLHYALDHEMTMSAVDFLLRRTNRILFAAETLPKIKQPVVDEMARYLNWNDAEKARQLQELNATIAQSQLDYLK</sequence>
<evidence type="ECO:0000256" key="4">
    <source>
        <dbReference type="ARBA" id="ARBA00021658"/>
    </source>
</evidence>
<proteinExistence type="inferred from homology"/>
<evidence type="ECO:0000256" key="9">
    <source>
        <dbReference type="ARBA" id="ARBA00032349"/>
    </source>
</evidence>
<evidence type="ECO:0000256" key="3">
    <source>
        <dbReference type="ARBA" id="ARBA00013104"/>
    </source>
</evidence>
<dbReference type="NCBIfam" id="NF033461">
    <property type="entry name" value="glycerol3P_ox_1"/>
    <property type="match status" value="1"/>
</dbReference>
<dbReference type="Gene3D" id="1.10.8.870">
    <property type="entry name" value="Alpha-glycerophosphate oxidase, cap domain"/>
    <property type="match status" value="1"/>
</dbReference>
<dbReference type="PANTHER" id="PTHR11985">
    <property type="entry name" value="GLYCEROL-3-PHOSPHATE DEHYDROGENASE"/>
    <property type="match status" value="1"/>
</dbReference>
<dbReference type="PRINTS" id="PR01001">
    <property type="entry name" value="FADG3PDH"/>
</dbReference>
<dbReference type="RefSeq" id="WP_060459406.1">
    <property type="nucleotide sequence ID" value="NZ_AP014808.1"/>
</dbReference>